<accession>A0ABY6DJP1</accession>
<organism evidence="1 2">
    <name type="scientific">Chitiniphilus purpureus</name>
    <dbReference type="NCBI Taxonomy" id="2981137"/>
    <lineage>
        <taxon>Bacteria</taxon>
        <taxon>Pseudomonadati</taxon>
        <taxon>Pseudomonadota</taxon>
        <taxon>Betaproteobacteria</taxon>
        <taxon>Neisseriales</taxon>
        <taxon>Chitinibacteraceae</taxon>
        <taxon>Chitiniphilus</taxon>
    </lineage>
</organism>
<dbReference type="Proteomes" id="UP001061302">
    <property type="component" value="Chromosome"/>
</dbReference>
<gene>
    <name evidence="1" type="ORF">N8I74_11325</name>
</gene>
<evidence type="ECO:0000313" key="2">
    <source>
        <dbReference type="Proteomes" id="UP001061302"/>
    </source>
</evidence>
<protein>
    <submittedName>
        <fullName evidence="1">Uncharacterized protein</fullName>
    </submittedName>
</protein>
<sequence length="205" mass="24026">MRKSAILLTAVFILFLFTSRPLIPDKELIDYFENNKAELYRLARSYQDYRPPPKQPHGTWSDLHGTELDALGIRRMTSTILVQYPTDAKGRAEYHALMLTYGQIYKYGAISIDKNEKTKGVQCKFSRGCHEYAGLIGGVMWKRLIYFRFPPQIQGKEMRIAMARGKVAIRKVTRLSYDNIGDWQERHTCLYKRLDPHWFIRKCRA</sequence>
<dbReference type="RefSeq" id="WP_263123199.1">
    <property type="nucleotide sequence ID" value="NZ_CP106753.1"/>
</dbReference>
<proteinExistence type="predicted"/>
<keyword evidence="2" id="KW-1185">Reference proteome</keyword>
<evidence type="ECO:0000313" key="1">
    <source>
        <dbReference type="EMBL" id="UXY13913.1"/>
    </source>
</evidence>
<reference evidence="1" key="1">
    <citation type="submission" date="2022-10" db="EMBL/GenBank/DDBJ databases">
        <title>Chitiniphilus purpureus sp. nov., a novel chitin-degrading bacterium isolated from crawfish pond sediment.</title>
        <authorList>
            <person name="Li K."/>
        </authorList>
    </citation>
    <scope>NUCLEOTIDE SEQUENCE</scope>
    <source>
        <strain evidence="1">CD1</strain>
    </source>
</reference>
<dbReference type="EMBL" id="CP106753">
    <property type="protein sequence ID" value="UXY13913.1"/>
    <property type="molecule type" value="Genomic_DNA"/>
</dbReference>
<name>A0ABY6DJP1_9NEIS</name>